<dbReference type="PANTHER" id="PTHR46704:SF9">
    <property type="entry name" value="BHLH DOMAIN-CONTAINING PROTEIN"/>
    <property type="match status" value="1"/>
</dbReference>
<accession>A0A7M5V920</accession>
<organism evidence="1 2">
    <name type="scientific">Clytia hemisphaerica</name>
    <dbReference type="NCBI Taxonomy" id="252671"/>
    <lineage>
        <taxon>Eukaryota</taxon>
        <taxon>Metazoa</taxon>
        <taxon>Cnidaria</taxon>
        <taxon>Hydrozoa</taxon>
        <taxon>Hydroidolina</taxon>
        <taxon>Leptothecata</taxon>
        <taxon>Obeliida</taxon>
        <taxon>Clytiidae</taxon>
        <taxon>Clytia</taxon>
    </lineage>
</organism>
<name>A0A7M5V920_9CNID</name>
<protein>
    <recommendedName>
        <fullName evidence="3">Tesmin/TSO1-like CXC domain-containing protein</fullName>
    </recommendedName>
</protein>
<dbReference type="Proteomes" id="UP000594262">
    <property type="component" value="Unplaced"/>
</dbReference>
<dbReference type="OrthoDB" id="6021232at2759"/>
<evidence type="ECO:0000313" key="2">
    <source>
        <dbReference type="Proteomes" id="UP000594262"/>
    </source>
</evidence>
<sequence>YPLQKFWMSFLEMTEILLNTIYSLRSGHFELLVECIRLIIPFAFAYDHINYARYLTAMLADLLKLPEELPNIHEEFMNGNFVAQLTDGTKFSRVETDKVIEMTLNKDTKTPGGTTGFSTNVNAVKRWEVNASYRAALRTCFHKHLNFSKKKHAHPDFGPTRITKDQQAIHEILNIMTHRFIDPISEQPLLSISTGILANEKVTNDMLSAKNLGQAAMKNFTSNRLGKDREKCFYDPLKLMKLGTFVTMNKTKECKVKSKVIPLQATKDLFAKISLIAQIRSIDMRSIFQFPLGPLPWSLADPIGSLKKTSKSSLLHKLEGKVDPIDSLQERHTLIIDGMAYVQQAKVTDKTFGEFAMDLLERVLRVGSRSNRIDVVFDDYRDASIKNVERSRRSSGNLLFQSILPTTAIKQWGLFLSSGRNKNALVRFICSEWKKVNCLSKIASKNLFVTDGESVFHLTDHSCSLVEELTSNHEEADTRMVLHAKHASETSEQVLISSPDTDVFVICLGMQHMINANVFFLTGVKNSRRIIDITAVAENVNTSLNQCEASKDLILESLIGLHSFTGCDTISAFAGKGKVKPLNLMMKDIRYVEAFSQLGKTINIDNKIKDQLKQFVCHLYGWRQTKSLQDVRYKMYCQSGGKLSCEKLPPCDDVLELHIIRANYQAFIWRQSLVTQQQQDVPTENGWLLNEDGSYDIEWMRCNPAPDEILELVSCDCKKKCDENSCSCAVNNLKCTDICSCNDCGNIEAIEVDEEMMDEYDDYYDSEDDEN</sequence>
<evidence type="ECO:0008006" key="3">
    <source>
        <dbReference type="Google" id="ProtNLM"/>
    </source>
</evidence>
<reference evidence="1" key="1">
    <citation type="submission" date="2021-01" db="UniProtKB">
        <authorList>
            <consortium name="EnsemblMetazoa"/>
        </authorList>
    </citation>
    <scope>IDENTIFICATION</scope>
</reference>
<evidence type="ECO:0000313" key="1">
    <source>
        <dbReference type="EnsemblMetazoa" id="CLYHEMP011898.1"/>
    </source>
</evidence>
<keyword evidence="2" id="KW-1185">Reference proteome</keyword>
<dbReference type="PANTHER" id="PTHR46704">
    <property type="entry name" value="CXC DOMAIN-CONTAINING PROTEIN-RELATED"/>
    <property type="match status" value="1"/>
</dbReference>
<proteinExistence type="predicted"/>
<dbReference type="EnsemblMetazoa" id="CLYHEMT011898.1">
    <property type="protein sequence ID" value="CLYHEMP011898.1"/>
    <property type="gene ID" value="CLYHEMG011898"/>
</dbReference>
<dbReference type="AlphaFoldDB" id="A0A7M5V920"/>